<evidence type="ECO:0000313" key="3">
    <source>
        <dbReference type="Proteomes" id="UP000581688"/>
    </source>
</evidence>
<keyword evidence="3" id="KW-1185">Reference proteome</keyword>
<protein>
    <submittedName>
        <fullName evidence="2">Uncharacterized protein</fullName>
    </submittedName>
</protein>
<dbReference type="EMBL" id="JACHGH010000002">
    <property type="protein sequence ID" value="MBB6452391.1"/>
    <property type="molecule type" value="Genomic_DNA"/>
</dbReference>
<feature type="region of interest" description="Disordered" evidence="1">
    <location>
        <begin position="1"/>
        <end position="50"/>
    </location>
</feature>
<gene>
    <name evidence="2" type="ORF">HNQ94_000836</name>
</gene>
<accession>A0A841PYZ0</accession>
<organism evidence="2 3">
    <name type="scientific">Salirhabdus euzebyi</name>
    <dbReference type="NCBI Taxonomy" id="394506"/>
    <lineage>
        <taxon>Bacteria</taxon>
        <taxon>Bacillati</taxon>
        <taxon>Bacillota</taxon>
        <taxon>Bacilli</taxon>
        <taxon>Bacillales</taxon>
        <taxon>Bacillaceae</taxon>
        <taxon>Salirhabdus</taxon>
    </lineage>
</organism>
<dbReference type="Proteomes" id="UP000581688">
    <property type="component" value="Unassembled WGS sequence"/>
</dbReference>
<reference evidence="2 3" key="1">
    <citation type="submission" date="2020-08" db="EMBL/GenBank/DDBJ databases">
        <title>Genomic Encyclopedia of Type Strains, Phase IV (KMG-IV): sequencing the most valuable type-strain genomes for metagenomic binning, comparative biology and taxonomic classification.</title>
        <authorList>
            <person name="Goeker M."/>
        </authorList>
    </citation>
    <scope>NUCLEOTIDE SEQUENCE [LARGE SCALE GENOMIC DNA]</scope>
    <source>
        <strain evidence="2 3">DSM 19612</strain>
    </source>
</reference>
<name>A0A841PYZ0_9BACI</name>
<dbReference type="AlphaFoldDB" id="A0A841PYZ0"/>
<evidence type="ECO:0000313" key="2">
    <source>
        <dbReference type="EMBL" id="MBB6452391.1"/>
    </source>
</evidence>
<feature type="compositionally biased region" description="Basic and acidic residues" evidence="1">
    <location>
        <begin position="24"/>
        <end position="35"/>
    </location>
</feature>
<evidence type="ECO:0000256" key="1">
    <source>
        <dbReference type="SAM" id="MobiDB-lite"/>
    </source>
</evidence>
<comment type="caution">
    <text evidence="2">The sequence shown here is derived from an EMBL/GenBank/DDBJ whole genome shotgun (WGS) entry which is preliminary data.</text>
</comment>
<dbReference type="RefSeq" id="WP_174494947.1">
    <property type="nucleotide sequence ID" value="NZ_CADDWK010000002.1"/>
</dbReference>
<proteinExistence type="predicted"/>
<sequence length="50" mass="5574">MKKEKKDVEPTIAEGIDTEDELKEEATKEEVEKGDFTSVTTLSSDENDPS</sequence>